<gene>
    <name evidence="3" type="primary">Aste57867_15167</name>
    <name evidence="2" type="ORF">As57867_015111</name>
    <name evidence="3" type="ORF">ASTE57867_15167</name>
</gene>
<evidence type="ECO:0000256" key="1">
    <source>
        <dbReference type="SAM" id="MobiDB-lite"/>
    </source>
</evidence>
<keyword evidence="4" id="KW-1185">Reference proteome</keyword>
<evidence type="ECO:0000313" key="4">
    <source>
        <dbReference type="Proteomes" id="UP000332933"/>
    </source>
</evidence>
<name>A0A485L2J7_9STRA</name>
<reference evidence="2" key="2">
    <citation type="submission" date="2019-06" db="EMBL/GenBank/DDBJ databases">
        <title>Genomics analysis of Aphanomyces spp. identifies a new class of oomycete effector associated with host adaptation.</title>
        <authorList>
            <person name="Gaulin E."/>
        </authorList>
    </citation>
    <scope>NUCLEOTIDE SEQUENCE</scope>
    <source>
        <strain evidence="2">CBS 578.67</strain>
    </source>
</reference>
<reference evidence="3 4" key="1">
    <citation type="submission" date="2019-03" db="EMBL/GenBank/DDBJ databases">
        <authorList>
            <person name="Gaulin E."/>
            <person name="Dumas B."/>
        </authorList>
    </citation>
    <scope>NUCLEOTIDE SEQUENCE [LARGE SCALE GENOMIC DNA]</scope>
    <source>
        <strain evidence="3">CBS 568.67</strain>
    </source>
</reference>
<feature type="compositionally biased region" description="Polar residues" evidence="1">
    <location>
        <begin position="68"/>
        <end position="93"/>
    </location>
</feature>
<evidence type="ECO:0000313" key="2">
    <source>
        <dbReference type="EMBL" id="KAF0693915.1"/>
    </source>
</evidence>
<organism evidence="3 4">
    <name type="scientific">Aphanomyces stellatus</name>
    <dbReference type="NCBI Taxonomy" id="120398"/>
    <lineage>
        <taxon>Eukaryota</taxon>
        <taxon>Sar</taxon>
        <taxon>Stramenopiles</taxon>
        <taxon>Oomycota</taxon>
        <taxon>Saprolegniomycetes</taxon>
        <taxon>Saprolegniales</taxon>
        <taxon>Verrucalvaceae</taxon>
        <taxon>Aphanomyces</taxon>
    </lineage>
</organism>
<sequence>MGVFITNELGVLCRTKACDALLQVLPTLLCAIDPTGVLPNKALTCDNAKALTQVAVKASQPEPPVDETGTTSNTIAGTISASSPMNGTQSPIPLNTIPSGQLNASNTGSPIAPMQSSHSEATAISMIALALLTSR</sequence>
<dbReference type="Proteomes" id="UP000332933">
    <property type="component" value="Unassembled WGS sequence"/>
</dbReference>
<proteinExistence type="predicted"/>
<dbReference type="AlphaFoldDB" id="A0A485L2J7"/>
<dbReference type="EMBL" id="VJMH01005631">
    <property type="protein sequence ID" value="KAF0693915.1"/>
    <property type="molecule type" value="Genomic_DNA"/>
</dbReference>
<accession>A0A485L2J7</accession>
<dbReference type="EMBL" id="CAADRA010005652">
    <property type="protein sequence ID" value="VFT91976.1"/>
    <property type="molecule type" value="Genomic_DNA"/>
</dbReference>
<feature type="region of interest" description="Disordered" evidence="1">
    <location>
        <begin position="58"/>
        <end position="93"/>
    </location>
</feature>
<evidence type="ECO:0000313" key="3">
    <source>
        <dbReference type="EMBL" id="VFT91976.1"/>
    </source>
</evidence>
<protein>
    <submittedName>
        <fullName evidence="3">Aste57867_15167 protein</fullName>
    </submittedName>
</protein>